<evidence type="ECO:0000313" key="3">
    <source>
        <dbReference type="Proteomes" id="UP000053923"/>
    </source>
</evidence>
<organism evidence="2 3">
    <name type="scientific">Streptomyces regalis</name>
    <dbReference type="NCBI Taxonomy" id="68262"/>
    <lineage>
        <taxon>Bacteria</taxon>
        <taxon>Bacillati</taxon>
        <taxon>Actinomycetota</taxon>
        <taxon>Actinomycetes</taxon>
        <taxon>Kitasatosporales</taxon>
        <taxon>Streptomycetaceae</taxon>
        <taxon>Streptomyces</taxon>
    </lineage>
</organism>
<dbReference type="PANTHER" id="PTHR31126:SF1">
    <property type="entry name" value="TYROSINE SPECIFIC PROTEIN PHOSPHATASES DOMAIN-CONTAINING PROTEIN"/>
    <property type="match status" value="1"/>
</dbReference>
<evidence type="ECO:0000256" key="1">
    <source>
        <dbReference type="ARBA" id="ARBA00009580"/>
    </source>
</evidence>
<dbReference type="OrthoDB" id="1188001at2"/>
<dbReference type="EMBL" id="LLZG01000397">
    <property type="protein sequence ID" value="KUL22505.1"/>
    <property type="molecule type" value="Genomic_DNA"/>
</dbReference>
<dbReference type="Proteomes" id="UP000053923">
    <property type="component" value="Unassembled WGS sequence"/>
</dbReference>
<dbReference type="InterPro" id="IPR029021">
    <property type="entry name" value="Prot-tyrosine_phosphatase-like"/>
</dbReference>
<sequence length="251" mass="28140">MDRHIRFDALHNFRDLGGYTTTDSHRIRPARLYRTDSLGKLTEDTPDWSRFLSLGIRTVIDLRYPWEIENRGRIPDHPSFTYHNLSIEHRPYNQATLPPEVAPGPYLAERYMEVAQDGTKEIRSALELVAKAAESDTPLVFHCAKGKDRTGLLAALILGLLGVPEATIIEDYTLTELAAPAFLAEWKALNNGPTPTWPGFNKTPPEVMRLFLASLTTEYGGIEGYVSEALSLNPGPLSTTLRDALLERRPE</sequence>
<dbReference type="RefSeq" id="WP_062713462.1">
    <property type="nucleotide sequence ID" value="NZ_LLZG01000397.1"/>
</dbReference>
<gene>
    <name evidence="2" type="ORF">ADL12_42280</name>
</gene>
<dbReference type="GO" id="GO:0004721">
    <property type="term" value="F:phosphoprotein phosphatase activity"/>
    <property type="evidence" value="ECO:0007669"/>
    <property type="project" value="InterPro"/>
</dbReference>
<accession>A0A101J982</accession>
<dbReference type="PANTHER" id="PTHR31126">
    <property type="entry name" value="TYROSINE-PROTEIN PHOSPHATASE"/>
    <property type="match status" value="1"/>
</dbReference>
<keyword evidence="3" id="KW-1185">Reference proteome</keyword>
<evidence type="ECO:0000313" key="2">
    <source>
        <dbReference type="EMBL" id="KUL22505.1"/>
    </source>
</evidence>
<dbReference type="AlphaFoldDB" id="A0A101J982"/>
<dbReference type="PROSITE" id="PS00383">
    <property type="entry name" value="TYR_PHOSPHATASE_1"/>
    <property type="match status" value="1"/>
</dbReference>
<protein>
    <submittedName>
        <fullName evidence="2">Protein tyrosine phosphatase</fullName>
    </submittedName>
</protein>
<dbReference type="InterPro" id="IPR016130">
    <property type="entry name" value="Tyr_Pase_AS"/>
</dbReference>
<dbReference type="Pfam" id="PF13350">
    <property type="entry name" value="Y_phosphatase3"/>
    <property type="match status" value="1"/>
</dbReference>
<dbReference type="Gene3D" id="3.90.190.10">
    <property type="entry name" value="Protein tyrosine phosphatase superfamily"/>
    <property type="match status" value="1"/>
</dbReference>
<proteinExistence type="inferred from homology"/>
<name>A0A101J982_9ACTN</name>
<reference evidence="3" key="1">
    <citation type="submission" date="2015-10" db="EMBL/GenBank/DDBJ databases">
        <authorList>
            <person name="Ju K.-S."/>
            <person name="Doroghazi J.R."/>
            <person name="Metcalf W.W."/>
        </authorList>
    </citation>
    <scope>NUCLEOTIDE SEQUENCE [LARGE SCALE GENOMIC DNA]</scope>
    <source>
        <strain evidence="3">NRRL 3151</strain>
    </source>
</reference>
<comment type="similarity">
    <text evidence="1">Belongs to the protein-tyrosine phosphatase family.</text>
</comment>
<dbReference type="SUPFAM" id="SSF52799">
    <property type="entry name" value="(Phosphotyrosine protein) phosphatases II"/>
    <property type="match status" value="1"/>
</dbReference>
<dbReference type="InterPro" id="IPR026893">
    <property type="entry name" value="Tyr/Ser_Pase_IphP-type"/>
</dbReference>
<comment type="caution">
    <text evidence="2">The sequence shown here is derived from an EMBL/GenBank/DDBJ whole genome shotgun (WGS) entry which is preliminary data.</text>
</comment>